<feature type="non-terminal residue" evidence="2">
    <location>
        <position position="1"/>
    </location>
</feature>
<protein>
    <submittedName>
        <fullName evidence="2">Uncharacterized protein</fullName>
    </submittedName>
</protein>
<dbReference type="Proteomes" id="UP001497623">
    <property type="component" value="Unassembled WGS sequence"/>
</dbReference>
<gene>
    <name evidence="2" type="ORF">MNOR_LOCUS27625</name>
</gene>
<proteinExistence type="predicted"/>
<comment type="caution">
    <text evidence="2">The sequence shown here is derived from an EMBL/GenBank/DDBJ whole genome shotgun (WGS) entry which is preliminary data.</text>
</comment>
<evidence type="ECO:0000313" key="2">
    <source>
        <dbReference type="EMBL" id="CAL4135389.1"/>
    </source>
</evidence>
<feature type="region of interest" description="Disordered" evidence="1">
    <location>
        <begin position="63"/>
        <end position="86"/>
    </location>
</feature>
<feature type="compositionally biased region" description="Polar residues" evidence="1">
    <location>
        <begin position="277"/>
        <end position="296"/>
    </location>
</feature>
<feature type="compositionally biased region" description="Polar residues" evidence="1">
    <location>
        <begin position="182"/>
        <end position="199"/>
    </location>
</feature>
<name>A0AAV2RU53_MEGNR</name>
<accession>A0AAV2RU53</accession>
<evidence type="ECO:0000313" key="3">
    <source>
        <dbReference type="Proteomes" id="UP001497623"/>
    </source>
</evidence>
<feature type="compositionally biased region" description="Acidic residues" evidence="1">
    <location>
        <begin position="237"/>
        <end position="264"/>
    </location>
</feature>
<feature type="compositionally biased region" description="Acidic residues" evidence="1">
    <location>
        <begin position="164"/>
        <end position="176"/>
    </location>
</feature>
<dbReference type="AlphaFoldDB" id="A0AAV2RU53"/>
<organism evidence="2 3">
    <name type="scientific">Meganyctiphanes norvegica</name>
    <name type="common">Northern krill</name>
    <name type="synonym">Thysanopoda norvegica</name>
    <dbReference type="NCBI Taxonomy" id="48144"/>
    <lineage>
        <taxon>Eukaryota</taxon>
        <taxon>Metazoa</taxon>
        <taxon>Ecdysozoa</taxon>
        <taxon>Arthropoda</taxon>
        <taxon>Crustacea</taxon>
        <taxon>Multicrustacea</taxon>
        <taxon>Malacostraca</taxon>
        <taxon>Eumalacostraca</taxon>
        <taxon>Eucarida</taxon>
        <taxon>Euphausiacea</taxon>
        <taxon>Euphausiidae</taxon>
        <taxon>Meganyctiphanes</taxon>
    </lineage>
</organism>
<feature type="region of interest" description="Disordered" evidence="1">
    <location>
        <begin position="121"/>
        <end position="304"/>
    </location>
</feature>
<feature type="compositionally biased region" description="Basic and acidic residues" evidence="1">
    <location>
        <begin position="266"/>
        <end position="275"/>
    </location>
</feature>
<feature type="compositionally biased region" description="Acidic residues" evidence="1">
    <location>
        <begin position="147"/>
        <end position="158"/>
    </location>
</feature>
<feature type="non-terminal residue" evidence="2">
    <location>
        <position position="304"/>
    </location>
</feature>
<evidence type="ECO:0000256" key="1">
    <source>
        <dbReference type="SAM" id="MobiDB-lite"/>
    </source>
</evidence>
<feature type="compositionally biased region" description="Low complexity" evidence="1">
    <location>
        <begin position="215"/>
        <end position="236"/>
    </location>
</feature>
<sequence>QEDRALALWTSDSIDLSRTADLGGGYRGVYLGKLRQGSSYGRAIPIQVEKGYTLLPNKYGNSNAPGGLGSARGDRNGSRSPLLNSPSMHRRITNLAPLGQVSPTAAAGGYESGGGGGVGSVHRVIPPLSAVSRRSTHAVQRSTSNSEDLEEDEEESQSEYEYNEKDEDEIEEEVAEDERSRPMSSATTRDSGISVFSNNEGERNGSEMPQHLQQSRDSVISRRSIVGAQIEPNVNSSEEEESEVESEHDDVNDDEHDDDDDPEIVVESRETERSITAKGSASTIHSRRSTASSMHSHQSDISEE</sequence>
<dbReference type="EMBL" id="CAXKWB010029369">
    <property type="protein sequence ID" value="CAL4135389.1"/>
    <property type="molecule type" value="Genomic_DNA"/>
</dbReference>
<reference evidence="2 3" key="1">
    <citation type="submission" date="2024-05" db="EMBL/GenBank/DDBJ databases">
        <authorList>
            <person name="Wallberg A."/>
        </authorList>
    </citation>
    <scope>NUCLEOTIDE SEQUENCE [LARGE SCALE GENOMIC DNA]</scope>
</reference>
<keyword evidence="3" id="KW-1185">Reference proteome</keyword>